<sequence length="210" mass="23719">MKTSTGSNYSQPPNNYSPSVPLCVYRELTAESQAIQSKLDVVTSHNQKLVEENQQLRQEIRKIIQSCLDLQKLVDAPAPSSPAVPHHEDVQHQPQPIPSSQNEVRYTNNPLTTSAPPRQQTQRLRKVKVKKAAFAPRHQKSAAPVKDMNFPVTETVFIEEQQVRCSRSPQSESKGLNSWWLIITIILIMVTGFAAGYLIVRPLFQNQIQK</sequence>
<reference evidence="4 5" key="1">
    <citation type="submission" date="2018-02" db="EMBL/GenBank/DDBJ databases">
        <title>Discovery of a pederin family compound in a non-symbiotic bloom-forming cyanobacterium.</title>
        <authorList>
            <person name="Kust A."/>
            <person name="Mares J."/>
            <person name="Jokela J."/>
            <person name="Urajova P."/>
            <person name="Hajek J."/>
            <person name="Saurav K."/>
            <person name="Voracova K."/>
            <person name="Fewer D.P."/>
            <person name="Haapaniemi E."/>
            <person name="Permi P."/>
            <person name="Rehakova K."/>
            <person name="Sivonen K."/>
            <person name="Hrouzek P."/>
        </authorList>
    </citation>
    <scope>NUCLEOTIDE SEQUENCE [LARGE SCALE GENOMIC DNA]</scope>
    <source>
        <strain evidence="4 5">CHARLIE-1</strain>
    </source>
</reference>
<evidence type="ECO:0000313" key="4">
    <source>
        <dbReference type="EMBL" id="PPJ63250.1"/>
    </source>
</evidence>
<dbReference type="Proteomes" id="UP000239589">
    <property type="component" value="Unassembled WGS sequence"/>
</dbReference>
<feature type="region of interest" description="Disordered" evidence="2">
    <location>
        <begin position="77"/>
        <end position="123"/>
    </location>
</feature>
<dbReference type="EMBL" id="PGEM01000076">
    <property type="protein sequence ID" value="PPJ63250.1"/>
    <property type="molecule type" value="Genomic_DNA"/>
</dbReference>
<dbReference type="RefSeq" id="WP_104387893.1">
    <property type="nucleotide sequence ID" value="NZ_PGEM01000076.1"/>
</dbReference>
<keyword evidence="5" id="KW-1185">Reference proteome</keyword>
<evidence type="ECO:0000313" key="5">
    <source>
        <dbReference type="Proteomes" id="UP000239589"/>
    </source>
</evidence>
<dbReference type="OrthoDB" id="425114at2"/>
<comment type="caution">
    <text evidence="4">The sequence shown here is derived from an EMBL/GenBank/DDBJ whole genome shotgun (WGS) entry which is preliminary data.</text>
</comment>
<keyword evidence="1" id="KW-0175">Coiled coil</keyword>
<evidence type="ECO:0000256" key="2">
    <source>
        <dbReference type="SAM" id="MobiDB-lite"/>
    </source>
</evidence>
<feature type="coiled-coil region" evidence="1">
    <location>
        <begin position="39"/>
        <end position="73"/>
    </location>
</feature>
<name>A0A2S6CUH7_9CYAN</name>
<keyword evidence="3" id="KW-0812">Transmembrane</keyword>
<evidence type="ECO:0000256" key="3">
    <source>
        <dbReference type="SAM" id="Phobius"/>
    </source>
</evidence>
<gene>
    <name evidence="4" type="ORF">CUN59_11070</name>
</gene>
<dbReference type="AlphaFoldDB" id="A0A2S6CUH7"/>
<keyword evidence="3" id="KW-1133">Transmembrane helix</keyword>
<organism evidence="4 5">
    <name type="scientific">Cuspidothrix issatschenkoi CHARLIE-1</name>
    <dbReference type="NCBI Taxonomy" id="2052836"/>
    <lineage>
        <taxon>Bacteria</taxon>
        <taxon>Bacillati</taxon>
        <taxon>Cyanobacteriota</taxon>
        <taxon>Cyanophyceae</taxon>
        <taxon>Nostocales</taxon>
        <taxon>Aphanizomenonaceae</taxon>
        <taxon>Cuspidothrix</taxon>
    </lineage>
</organism>
<keyword evidence="3" id="KW-0472">Membrane</keyword>
<feature type="transmembrane region" description="Helical" evidence="3">
    <location>
        <begin position="179"/>
        <end position="200"/>
    </location>
</feature>
<accession>A0A2S6CUH7</accession>
<feature type="compositionally biased region" description="Polar residues" evidence="2">
    <location>
        <begin position="92"/>
        <end position="122"/>
    </location>
</feature>
<protein>
    <submittedName>
        <fullName evidence="4">Uncharacterized protein</fullName>
    </submittedName>
</protein>
<evidence type="ECO:0000256" key="1">
    <source>
        <dbReference type="SAM" id="Coils"/>
    </source>
</evidence>
<proteinExistence type="predicted"/>